<feature type="transmembrane region" description="Helical" evidence="1">
    <location>
        <begin position="33"/>
        <end position="52"/>
    </location>
</feature>
<dbReference type="InterPro" id="IPR052173">
    <property type="entry name" value="Beta-lactam_resp_regulator"/>
</dbReference>
<evidence type="ECO:0000313" key="4">
    <source>
        <dbReference type="Proteomes" id="UP001142592"/>
    </source>
</evidence>
<dbReference type="AlphaFoldDB" id="A0A9X3DK60"/>
<comment type="caution">
    <text evidence="3">The sequence shown here is derived from an EMBL/GenBank/DDBJ whole genome shotgun (WGS) entry which is preliminary data.</text>
</comment>
<keyword evidence="1" id="KW-1133">Transmembrane helix</keyword>
<dbReference type="CDD" id="cd07341">
    <property type="entry name" value="M56_BlaR1_MecR1_like"/>
    <property type="match status" value="1"/>
</dbReference>
<accession>A0A9X3DK60</accession>
<sequence>MPYFFLVLLKINLVLILFSASYYLILRRLTFYYLNRVFLVFGIVFSSAYPFIDLTALLSSQPTIPAFIPTFNQNVKQFVQQDSVSILWQVLTVAFYIGVLLMAVRLLIQLISLRQMHQKSAAGKLQNFNVRILSEEVSPFSFWQTIYINPAMHKGQDLNNILEHEKVHVEEWHTLDIILAEVCVVFYWFNPGVWLMKKAVRENIEFITDAKILKKGIDKKAYQYSLLDVVNLQPSIALVNNFNLSDLKKRIIMMNAKRSSKMNLSRYLLVLPVLIFVTLAFTIDKKNVQKTIAPLTDVLEITLPNSDTRSAIIKPAKARKKVKIVASRQQKKGIDSVKKMTFIFKTQFETSDTTHQSISNELNKLVGQVIDLKTNAIAERKAIVQRFTVKDTLKIDHATMGVFLRDANSKQADKPIRGTINNVVLIKAHKKLSGSENSTEVITSLSNKINYYVDGEKVSNADIKNLDVNKISNIEIVKGDEGAIHIRTKP</sequence>
<dbReference type="Proteomes" id="UP001142592">
    <property type="component" value="Unassembled WGS sequence"/>
</dbReference>
<protein>
    <submittedName>
        <fullName evidence="3">M56 family metallopeptidase</fullName>
    </submittedName>
</protein>
<dbReference type="RefSeq" id="WP_010601996.1">
    <property type="nucleotide sequence ID" value="NZ_JAPJUH010000005.1"/>
</dbReference>
<organism evidence="3 4">
    <name type="scientific">Pedobacter agri</name>
    <dbReference type="NCBI Taxonomy" id="454586"/>
    <lineage>
        <taxon>Bacteria</taxon>
        <taxon>Pseudomonadati</taxon>
        <taxon>Bacteroidota</taxon>
        <taxon>Sphingobacteriia</taxon>
        <taxon>Sphingobacteriales</taxon>
        <taxon>Sphingobacteriaceae</taxon>
        <taxon>Pedobacter</taxon>
    </lineage>
</organism>
<reference evidence="3" key="1">
    <citation type="submission" date="2022-11" db="EMBL/GenBank/DDBJ databases">
        <authorList>
            <person name="Graham C."/>
            <person name="Newman J.D."/>
        </authorList>
    </citation>
    <scope>NUCLEOTIDE SEQUENCE</scope>
    <source>
        <strain evidence="3">DSM 19486</strain>
    </source>
</reference>
<feature type="transmembrane region" description="Helical" evidence="1">
    <location>
        <begin position="86"/>
        <end position="108"/>
    </location>
</feature>
<dbReference type="PANTHER" id="PTHR34978">
    <property type="entry name" value="POSSIBLE SENSOR-TRANSDUCER PROTEIN BLAR"/>
    <property type="match status" value="1"/>
</dbReference>
<keyword evidence="4" id="KW-1185">Reference proteome</keyword>
<feature type="transmembrane region" description="Helical" evidence="1">
    <location>
        <begin position="264"/>
        <end position="283"/>
    </location>
</feature>
<feature type="domain" description="Peptidase M56" evidence="2">
    <location>
        <begin position="70"/>
        <end position="254"/>
    </location>
</feature>
<gene>
    <name evidence="3" type="ORF">OQZ29_16480</name>
</gene>
<dbReference type="PANTHER" id="PTHR34978:SF3">
    <property type="entry name" value="SLR0241 PROTEIN"/>
    <property type="match status" value="1"/>
</dbReference>
<proteinExistence type="predicted"/>
<evidence type="ECO:0000313" key="3">
    <source>
        <dbReference type="EMBL" id="MCX3266358.1"/>
    </source>
</evidence>
<name>A0A9X3DK60_9SPHI</name>
<evidence type="ECO:0000256" key="1">
    <source>
        <dbReference type="SAM" id="Phobius"/>
    </source>
</evidence>
<feature type="transmembrane region" description="Helical" evidence="1">
    <location>
        <begin position="6"/>
        <end position="26"/>
    </location>
</feature>
<dbReference type="EMBL" id="JAPJUH010000005">
    <property type="protein sequence ID" value="MCX3266358.1"/>
    <property type="molecule type" value="Genomic_DNA"/>
</dbReference>
<evidence type="ECO:0000259" key="2">
    <source>
        <dbReference type="Pfam" id="PF05569"/>
    </source>
</evidence>
<dbReference type="InterPro" id="IPR008756">
    <property type="entry name" value="Peptidase_M56"/>
</dbReference>
<keyword evidence="1" id="KW-0472">Membrane</keyword>
<keyword evidence="1" id="KW-0812">Transmembrane</keyword>
<dbReference type="Pfam" id="PF05569">
    <property type="entry name" value="Peptidase_M56"/>
    <property type="match status" value="1"/>
</dbReference>